<protein>
    <submittedName>
        <fullName evidence="1">DNA helicase UvrD</fullName>
    </submittedName>
</protein>
<dbReference type="AlphaFoldDB" id="A0A2M6W1M2"/>
<dbReference type="InterPro" id="IPR016195">
    <property type="entry name" value="Pol/histidinol_Pase-like"/>
</dbReference>
<dbReference type="Gene3D" id="3.20.20.140">
    <property type="entry name" value="Metal-dependent hydrolases"/>
    <property type="match status" value="1"/>
</dbReference>
<proteinExistence type="predicted"/>
<accession>A0A2M6W1M2</accession>
<dbReference type="SUPFAM" id="SSF89550">
    <property type="entry name" value="PHP domain-like"/>
    <property type="match status" value="1"/>
</dbReference>
<keyword evidence="1" id="KW-0547">Nucleotide-binding</keyword>
<dbReference type="GO" id="GO:0004386">
    <property type="term" value="F:helicase activity"/>
    <property type="evidence" value="ECO:0007669"/>
    <property type="project" value="UniProtKB-KW"/>
</dbReference>
<keyword evidence="1" id="KW-0378">Hydrolase</keyword>
<gene>
    <name evidence="1" type="ORF">COU33_01830</name>
</gene>
<keyword evidence="1" id="KW-0347">Helicase</keyword>
<comment type="caution">
    <text evidence="1">The sequence shown here is derived from an EMBL/GenBank/DDBJ whole genome shotgun (WGS) entry which is preliminary data.</text>
</comment>
<dbReference type="CDD" id="cd19067">
    <property type="entry name" value="PfuEndoQ-like"/>
    <property type="match status" value="1"/>
</dbReference>
<dbReference type="Proteomes" id="UP000229362">
    <property type="component" value="Unassembled WGS sequence"/>
</dbReference>
<name>A0A2M6W1M2_9BACT</name>
<sequence length="423" mass="47428">MQKILDLHIHSKYSRACSKHLELPTIAQACEIRGIDIVVTGDFTHPRWFEHMKEYLVEDTEGLYKLKSSVSPTRFMIGTEVSCIKKHKGETRRVHNLVFAPNLEVAEAFHRALDERGFNLKADGRPILGMTSKDLLALMLDIDERMVMIPAHAWTPWFAIFGSKSGYDSIEEAFDELSPHIFAIETGLSSDPLMNWHCSMLDHITLISNSDAHSPQKLGREANVMQFEDASFITYKEIMRILREGDKRHFLYTIEFYPEEGKYHIDGHRSCNFSCTPEETKKYGGLCPVCKKPLVIGVMNRVASLADRSDAQAKAVERIPYKSLVPLPEIIADTFGCGVTTKRVATAYELLTAALGSEFYILLDAPLSDIAKAGSKEIADAVRRVRAGDIVIQPGYDGVFGTVKVFETAQDRGQVQQLGLSLE</sequence>
<keyword evidence="1" id="KW-0067">ATP-binding</keyword>
<dbReference type="EMBL" id="PFBZ01000078">
    <property type="protein sequence ID" value="PIT86678.1"/>
    <property type="molecule type" value="Genomic_DNA"/>
</dbReference>
<evidence type="ECO:0000313" key="2">
    <source>
        <dbReference type="Proteomes" id="UP000229362"/>
    </source>
</evidence>
<evidence type="ECO:0000313" key="1">
    <source>
        <dbReference type="EMBL" id="PIT86678.1"/>
    </source>
</evidence>
<dbReference type="PANTHER" id="PTHR40084:SF1">
    <property type="entry name" value="PHOSPHOTRANSFERASE"/>
    <property type="match status" value="1"/>
</dbReference>
<organism evidence="1 2">
    <name type="scientific">Candidatus Magasanikbacteria bacterium CG10_big_fil_rev_8_21_14_0_10_43_6</name>
    <dbReference type="NCBI Taxonomy" id="1974650"/>
    <lineage>
        <taxon>Bacteria</taxon>
        <taxon>Candidatus Magasanikiibacteriota</taxon>
    </lineage>
</organism>
<reference evidence="2" key="1">
    <citation type="submission" date="2017-09" db="EMBL/GenBank/DDBJ databases">
        <title>Depth-based differentiation of microbial function through sediment-hosted aquifers and enrichment of novel symbionts in the deep terrestrial subsurface.</title>
        <authorList>
            <person name="Probst A.J."/>
            <person name="Ladd B."/>
            <person name="Jarett J.K."/>
            <person name="Geller-Mcgrath D.E."/>
            <person name="Sieber C.M.K."/>
            <person name="Emerson J.B."/>
            <person name="Anantharaman K."/>
            <person name="Thomas B.C."/>
            <person name="Malmstrom R."/>
            <person name="Stieglmeier M."/>
            <person name="Klingl A."/>
            <person name="Woyke T."/>
            <person name="Ryan C.M."/>
            <person name="Banfield J.F."/>
        </authorList>
    </citation>
    <scope>NUCLEOTIDE SEQUENCE [LARGE SCALE GENOMIC DNA]</scope>
</reference>
<dbReference type="PANTHER" id="PTHR40084">
    <property type="entry name" value="PHOSPHOHYDROLASE, PHP FAMILY"/>
    <property type="match status" value="1"/>
</dbReference>